<gene>
    <name evidence="10" type="primary">AVEN_223634_1</name>
    <name evidence="10" type="ORF">CEXT_770761</name>
</gene>
<proteinExistence type="inferred from homology"/>
<evidence type="ECO:0000256" key="5">
    <source>
        <dbReference type="ARBA" id="ARBA00022705"/>
    </source>
</evidence>
<name>A0AAV4QFM0_CAEEX</name>
<accession>A0AAV4QFM0</accession>
<organism evidence="10 11">
    <name type="scientific">Caerostris extrusa</name>
    <name type="common">Bark spider</name>
    <name type="synonym">Caerostris bankana</name>
    <dbReference type="NCBI Taxonomy" id="172846"/>
    <lineage>
        <taxon>Eukaryota</taxon>
        <taxon>Metazoa</taxon>
        <taxon>Ecdysozoa</taxon>
        <taxon>Arthropoda</taxon>
        <taxon>Chelicerata</taxon>
        <taxon>Arachnida</taxon>
        <taxon>Araneae</taxon>
        <taxon>Araneomorphae</taxon>
        <taxon>Entelegynae</taxon>
        <taxon>Araneoidea</taxon>
        <taxon>Araneidae</taxon>
        <taxon>Caerostris</taxon>
    </lineage>
</organism>
<dbReference type="InterPro" id="IPR004868">
    <property type="entry name" value="DNA-dir_DNA_pol_B_mt/vir"/>
</dbReference>
<sequence length="432" mass="49226">MPERLSSGIAGVPLGTITGAVRQLFLTIIERTTETLAPTDLIRFYIQDDHLDHPISTTIMPVSDLTIEKILTAILKVLQSNNCEAHQCPKACYICLRMSCPPGQPQRCQDCDRLCVSKSCYQAHKTVTGKKGKSLCEKIYQCRICCKVIRRNKCRQELHRCETTKCPSCNQYVIATEHFCYLKKISPKRPNERLIFFDFETDQSSGEHIVNFALAQYADGTEKMFNGYSACENFCAWLFTPEHKGFTAIAHNMKGFDGQFIMAWILKQGMTPDVIPNGGLIMSILHPCFKIRIVDSLNFLPMPLSKILDCFGFKELRKGSFPHLFNIKQNQNYEGAFYEARFYSPDSMGPAAREKFLTWYVTIASACIAVFRSLHATPNTIAMVPIHGYVNDIRYSPDSIRWLDFVSHNENIVILHDLNGTGEKKNLWHFCR</sequence>
<evidence type="ECO:0000256" key="3">
    <source>
        <dbReference type="ARBA" id="ARBA00022679"/>
    </source>
</evidence>
<keyword evidence="11" id="KW-1185">Reference proteome</keyword>
<dbReference type="Pfam" id="PF03175">
    <property type="entry name" value="DNA_pol_B_2"/>
    <property type="match status" value="1"/>
</dbReference>
<evidence type="ECO:0000256" key="1">
    <source>
        <dbReference type="ARBA" id="ARBA00005755"/>
    </source>
</evidence>
<feature type="domain" description="DNA-directed DNA polymerase family B mitochondria/virus" evidence="9">
    <location>
        <begin position="246"/>
        <end position="342"/>
    </location>
</feature>
<dbReference type="Gene3D" id="3.30.420.10">
    <property type="entry name" value="Ribonuclease H-like superfamily/Ribonuclease H"/>
    <property type="match status" value="1"/>
</dbReference>
<evidence type="ECO:0000256" key="6">
    <source>
        <dbReference type="ARBA" id="ARBA00022932"/>
    </source>
</evidence>
<dbReference type="SUPFAM" id="SSF53098">
    <property type="entry name" value="Ribonuclease H-like"/>
    <property type="match status" value="1"/>
</dbReference>
<dbReference type="PANTHER" id="PTHR33568">
    <property type="entry name" value="DNA POLYMERASE"/>
    <property type="match status" value="1"/>
</dbReference>
<dbReference type="AlphaFoldDB" id="A0AAV4QFM0"/>
<comment type="similarity">
    <text evidence="1">Belongs to the DNA polymerase type-B family.</text>
</comment>
<dbReference type="EMBL" id="BPLR01006131">
    <property type="protein sequence ID" value="GIY07619.1"/>
    <property type="molecule type" value="Genomic_DNA"/>
</dbReference>
<dbReference type="GO" id="GO:0000166">
    <property type="term" value="F:nucleotide binding"/>
    <property type="evidence" value="ECO:0007669"/>
    <property type="project" value="InterPro"/>
</dbReference>
<comment type="catalytic activity">
    <reaction evidence="8">
        <text>DNA(n) + a 2'-deoxyribonucleoside 5'-triphosphate = DNA(n+1) + diphosphate</text>
        <dbReference type="Rhea" id="RHEA:22508"/>
        <dbReference type="Rhea" id="RHEA-COMP:17339"/>
        <dbReference type="Rhea" id="RHEA-COMP:17340"/>
        <dbReference type="ChEBI" id="CHEBI:33019"/>
        <dbReference type="ChEBI" id="CHEBI:61560"/>
        <dbReference type="ChEBI" id="CHEBI:173112"/>
        <dbReference type="EC" id="2.7.7.7"/>
    </reaction>
</comment>
<evidence type="ECO:0000256" key="4">
    <source>
        <dbReference type="ARBA" id="ARBA00022695"/>
    </source>
</evidence>
<dbReference type="GO" id="GO:0003887">
    <property type="term" value="F:DNA-directed DNA polymerase activity"/>
    <property type="evidence" value="ECO:0007669"/>
    <property type="project" value="UniProtKB-KW"/>
</dbReference>
<dbReference type="InterPro" id="IPR036397">
    <property type="entry name" value="RNaseH_sf"/>
</dbReference>
<dbReference type="GO" id="GO:0006260">
    <property type="term" value="P:DNA replication"/>
    <property type="evidence" value="ECO:0007669"/>
    <property type="project" value="UniProtKB-KW"/>
</dbReference>
<evidence type="ECO:0000256" key="7">
    <source>
        <dbReference type="ARBA" id="ARBA00023125"/>
    </source>
</evidence>
<dbReference type="Proteomes" id="UP001054945">
    <property type="component" value="Unassembled WGS sequence"/>
</dbReference>
<protein>
    <recommendedName>
        <fullName evidence="2">DNA-directed DNA polymerase</fullName>
        <ecNumber evidence="2">2.7.7.7</ecNumber>
    </recommendedName>
</protein>
<keyword evidence="6 10" id="KW-0239">DNA-directed DNA polymerase</keyword>
<comment type="caution">
    <text evidence="10">The sequence shown here is derived from an EMBL/GenBank/DDBJ whole genome shotgun (WGS) entry which is preliminary data.</text>
</comment>
<dbReference type="GO" id="GO:0003677">
    <property type="term" value="F:DNA binding"/>
    <property type="evidence" value="ECO:0007669"/>
    <property type="project" value="UniProtKB-KW"/>
</dbReference>
<keyword evidence="7" id="KW-0238">DNA-binding</keyword>
<dbReference type="InterPro" id="IPR012337">
    <property type="entry name" value="RNaseH-like_sf"/>
</dbReference>
<evidence type="ECO:0000256" key="8">
    <source>
        <dbReference type="ARBA" id="ARBA00049244"/>
    </source>
</evidence>
<dbReference type="EC" id="2.7.7.7" evidence="2"/>
<reference evidence="10 11" key="1">
    <citation type="submission" date="2021-06" db="EMBL/GenBank/DDBJ databases">
        <title>Caerostris extrusa draft genome.</title>
        <authorList>
            <person name="Kono N."/>
            <person name="Arakawa K."/>
        </authorList>
    </citation>
    <scope>NUCLEOTIDE SEQUENCE [LARGE SCALE GENOMIC DNA]</scope>
</reference>
<evidence type="ECO:0000313" key="10">
    <source>
        <dbReference type="EMBL" id="GIY07619.1"/>
    </source>
</evidence>
<dbReference type="PANTHER" id="PTHR33568:SF3">
    <property type="entry name" value="DNA-DIRECTED DNA POLYMERASE"/>
    <property type="match status" value="1"/>
</dbReference>
<evidence type="ECO:0000259" key="9">
    <source>
        <dbReference type="Pfam" id="PF03175"/>
    </source>
</evidence>
<evidence type="ECO:0000256" key="2">
    <source>
        <dbReference type="ARBA" id="ARBA00012417"/>
    </source>
</evidence>
<keyword evidence="3" id="KW-0808">Transferase</keyword>
<keyword evidence="5" id="KW-0235">DNA replication</keyword>
<keyword evidence="4" id="KW-0548">Nucleotidyltransferase</keyword>
<evidence type="ECO:0000313" key="11">
    <source>
        <dbReference type="Proteomes" id="UP001054945"/>
    </source>
</evidence>